<dbReference type="PANTHER" id="PTHR46017:SF2">
    <property type="entry name" value="MANNOSYLGLYCERATE HYDROLASE"/>
    <property type="match status" value="1"/>
</dbReference>
<evidence type="ECO:0000256" key="3">
    <source>
        <dbReference type="ARBA" id="ARBA00022801"/>
    </source>
</evidence>
<feature type="domain" description="Glycoside hydrolase family 38 central" evidence="5">
    <location>
        <begin position="273"/>
        <end position="345"/>
    </location>
</feature>
<dbReference type="GO" id="GO:0009313">
    <property type="term" value="P:oligosaccharide catabolic process"/>
    <property type="evidence" value="ECO:0007669"/>
    <property type="project" value="TreeGrafter"/>
</dbReference>
<protein>
    <submittedName>
        <fullName evidence="6">Glycoside hydrolase family 38</fullName>
    </submittedName>
</protein>
<evidence type="ECO:0000313" key="7">
    <source>
        <dbReference type="Proteomes" id="UP000001901"/>
    </source>
</evidence>
<reference evidence="6 7" key="1">
    <citation type="journal article" date="2010" name="Stand. Genomic Sci.">
        <title>Complete genome sequence of Archaeoglobus profundus type strain (AV18).</title>
        <authorList>
            <person name="von Jan M."/>
            <person name="Lapidus A."/>
            <person name="Del Rio T.G."/>
            <person name="Copeland A."/>
            <person name="Tice H."/>
            <person name="Cheng J.F."/>
            <person name="Lucas S."/>
            <person name="Chen F."/>
            <person name="Nolan M."/>
            <person name="Goodwin L."/>
            <person name="Han C."/>
            <person name="Pitluck S."/>
            <person name="Liolios K."/>
            <person name="Ivanova N."/>
            <person name="Mavromatis K."/>
            <person name="Ovchinnikova G."/>
            <person name="Chertkov O."/>
            <person name="Pati A."/>
            <person name="Chen A."/>
            <person name="Palaniappan K."/>
            <person name="Land M."/>
            <person name="Hauser L."/>
            <person name="Chang Y.J."/>
            <person name="Jeffries C.D."/>
            <person name="Saunders E."/>
            <person name="Brettin T."/>
            <person name="Detter J.C."/>
            <person name="Chain P."/>
            <person name="Eichinger K."/>
            <person name="Huber H."/>
            <person name="Spring S."/>
            <person name="Rohde M."/>
            <person name="Goker M."/>
            <person name="Wirth R."/>
            <person name="Woyke T."/>
            <person name="Bristow J."/>
            <person name="Eisen J.A."/>
            <person name="Markowitz V."/>
            <person name="Hugenholtz P."/>
            <person name="Kyrpides N.C."/>
            <person name="Klenk H.P."/>
        </authorList>
    </citation>
    <scope>NUCLEOTIDE SEQUENCE [LARGE SCALE GENOMIC DNA]</scope>
    <source>
        <strain evidence="7">DSM 5631 / JCM 9629 / NBRC 100127 / Av18</strain>
    </source>
</reference>
<dbReference type="Gene3D" id="1.20.1270.50">
    <property type="entry name" value="Glycoside hydrolase family 38, central domain"/>
    <property type="match status" value="1"/>
</dbReference>
<dbReference type="KEGG" id="apo:Arcpr_0590"/>
<dbReference type="GO" id="GO:0030246">
    <property type="term" value="F:carbohydrate binding"/>
    <property type="evidence" value="ECO:0007669"/>
    <property type="project" value="InterPro"/>
</dbReference>
<dbReference type="GO" id="GO:0004559">
    <property type="term" value="F:alpha-mannosidase activity"/>
    <property type="evidence" value="ECO:0007669"/>
    <property type="project" value="InterPro"/>
</dbReference>
<dbReference type="InterPro" id="IPR041147">
    <property type="entry name" value="GH38_C"/>
</dbReference>
<accession>D2RH80</accession>
<dbReference type="InterPro" id="IPR011682">
    <property type="entry name" value="Glyco_hydro_38_C"/>
</dbReference>
<dbReference type="InterPro" id="IPR027291">
    <property type="entry name" value="Glyco_hydro_38_N_sf"/>
</dbReference>
<dbReference type="Gene3D" id="2.70.98.30">
    <property type="entry name" value="Golgi alpha-mannosidase II, domain 4"/>
    <property type="match status" value="1"/>
</dbReference>
<keyword evidence="7" id="KW-1185">Reference proteome</keyword>
<dbReference type="SUPFAM" id="SSF74650">
    <property type="entry name" value="Galactose mutarotase-like"/>
    <property type="match status" value="1"/>
</dbReference>
<name>D2RH80_ARCPA</name>
<dbReference type="CAZy" id="GH38">
    <property type="family name" value="Glycoside Hydrolase Family 38"/>
</dbReference>
<dbReference type="Gene3D" id="3.20.110.10">
    <property type="entry name" value="Glycoside hydrolase 38, N terminal domain"/>
    <property type="match status" value="1"/>
</dbReference>
<dbReference type="Gene3D" id="2.60.40.2220">
    <property type="match status" value="1"/>
</dbReference>
<keyword evidence="2" id="KW-0479">Metal-binding</keyword>
<dbReference type="PaxDb" id="572546-Arcpr_0590"/>
<dbReference type="CDD" id="cd10786">
    <property type="entry name" value="GH38N_AMII_like"/>
    <property type="match status" value="1"/>
</dbReference>
<dbReference type="InterPro" id="IPR015341">
    <property type="entry name" value="Glyco_hydro_38_cen"/>
</dbReference>
<dbReference type="eggNOG" id="arCOG03661">
    <property type="taxonomic scope" value="Archaea"/>
</dbReference>
<keyword evidence="3 6" id="KW-0378">Hydrolase</keyword>
<dbReference type="HOGENOM" id="CLU_003442_1_1_2"/>
<evidence type="ECO:0000259" key="5">
    <source>
        <dbReference type="SMART" id="SM00872"/>
    </source>
</evidence>
<dbReference type="Pfam" id="PF01074">
    <property type="entry name" value="Glyco_hydro_38N"/>
    <property type="match status" value="1"/>
</dbReference>
<evidence type="ECO:0000256" key="2">
    <source>
        <dbReference type="ARBA" id="ARBA00022723"/>
    </source>
</evidence>
<dbReference type="GO" id="GO:0046872">
    <property type="term" value="F:metal ion binding"/>
    <property type="evidence" value="ECO:0007669"/>
    <property type="project" value="UniProtKB-KW"/>
</dbReference>
<dbReference type="Gene3D" id="2.60.40.1180">
    <property type="entry name" value="Golgi alpha-mannosidase II"/>
    <property type="match status" value="1"/>
</dbReference>
<dbReference type="EMBL" id="CP001857">
    <property type="protein sequence ID" value="ADB57655.1"/>
    <property type="molecule type" value="Genomic_DNA"/>
</dbReference>
<proteinExistence type="inferred from homology"/>
<dbReference type="GO" id="GO:0006013">
    <property type="term" value="P:mannose metabolic process"/>
    <property type="evidence" value="ECO:0007669"/>
    <property type="project" value="InterPro"/>
</dbReference>
<dbReference type="PANTHER" id="PTHR46017">
    <property type="entry name" value="ALPHA-MANNOSIDASE 2C1"/>
    <property type="match status" value="1"/>
</dbReference>
<dbReference type="Proteomes" id="UP000001901">
    <property type="component" value="Chromosome"/>
</dbReference>
<dbReference type="InterPro" id="IPR028995">
    <property type="entry name" value="Glyco_hydro_57/38_cen_sf"/>
</dbReference>
<evidence type="ECO:0000313" key="6">
    <source>
        <dbReference type="EMBL" id="ADB57655.1"/>
    </source>
</evidence>
<dbReference type="InterPro" id="IPR011330">
    <property type="entry name" value="Glyco_hydro/deAcase_b/a-brl"/>
</dbReference>
<dbReference type="InterPro" id="IPR013780">
    <property type="entry name" value="Glyco_hydro_b"/>
</dbReference>
<dbReference type="GeneID" id="8739249"/>
<keyword evidence="4" id="KW-0326">Glycosidase</keyword>
<dbReference type="Pfam" id="PF09261">
    <property type="entry name" value="Alpha-mann_mid"/>
    <property type="match status" value="1"/>
</dbReference>
<dbReference type="SUPFAM" id="SSF88688">
    <property type="entry name" value="Families 57/38 glycoside transferase middle domain"/>
    <property type="match status" value="1"/>
</dbReference>
<comment type="similarity">
    <text evidence="1">Belongs to the glycosyl hydrolase 38 family.</text>
</comment>
<dbReference type="OrthoDB" id="35948at2157"/>
<dbReference type="InterPro" id="IPR000602">
    <property type="entry name" value="Glyco_hydro_38_N"/>
</dbReference>
<evidence type="ECO:0000256" key="4">
    <source>
        <dbReference type="ARBA" id="ARBA00023295"/>
    </source>
</evidence>
<dbReference type="RefSeq" id="WP_012939991.1">
    <property type="nucleotide sequence ID" value="NC_013741.1"/>
</dbReference>
<dbReference type="SUPFAM" id="SSF88713">
    <property type="entry name" value="Glycoside hydrolase/deacetylase"/>
    <property type="match status" value="1"/>
</dbReference>
<dbReference type="Pfam" id="PF07748">
    <property type="entry name" value="Glyco_hydro_38C"/>
    <property type="match status" value="1"/>
</dbReference>
<dbReference type="InterPro" id="IPR011013">
    <property type="entry name" value="Gal_mutarotase_sf_dom"/>
</dbReference>
<dbReference type="Pfam" id="PF17677">
    <property type="entry name" value="Glyco_hydro38C2"/>
    <property type="match status" value="1"/>
</dbReference>
<evidence type="ECO:0000256" key="1">
    <source>
        <dbReference type="ARBA" id="ARBA00009792"/>
    </source>
</evidence>
<gene>
    <name evidence="6" type="ordered locus">Arcpr_0590</name>
</gene>
<dbReference type="STRING" id="572546.Arcpr_0590"/>
<organism evidence="6 7">
    <name type="scientific">Archaeoglobus profundus (strain DSM 5631 / JCM 9629 / NBRC 100127 / Av18)</name>
    <dbReference type="NCBI Taxonomy" id="572546"/>
    <lineage>
        <taxon>Archaea</taxon>
        <taxon>Methanobacteriati</taxon>
        <taxon>Methanobacteriota</taxon>
        <taxon>Archaeoglobi</taxon>
        <taxon>Archaeoglobales</taxon>
        <taxon>Archaeoglobaceae</taxon>
        <taxon>Archaeoglobus</taxon>
    </lineage>
</organism>
<dbReference type="InterPro" id="IPR037094">
    <property type="entry name" value="Glyco_hydro_38_cen_sf"/>
</dbReference>
<dbReference type="SMART" id="SM00872">
    <property type="entry name" value="Alpha-mann_mid"/>
    <property type="match status" value="1"/>
</dbReference>
<sequence length="856" mass="101155">MEERDVIYLVPHSHYDAMWIFTKEDYFYINIDIILKKVIEIMEESKDYKFLIEQTHLLEEVERRYPDLFKKIGEYIREGRIEIADGEYVMADTMLPQEETLIREILFGKRYVREKFGADVVVMWVADSFGLNAQLPQIYRKCGYKYVAFRRGCPEIKPSEFLWEGLDGTRIIAHFFPLGYRAGLYLDRLEEAYAKLKRVAFSNHILMPSGSGSIPPQEETPKVVEEWNKKHRALMKIATPSEFFKAIEKFKDKLPVRKGEMYSGKYSQVFPDTASSRIWVKKNLRKFENWILFFERFSTINYLLGGEYRVEELKNCWKKVLFMAFHDVVPGTSMDTGYQDIRHDIDFLKTKLSYLTPRVLKEIIERDSDGEDFGDVIVFNPLSWDVTNWVEVDLNFDEGQVYRIEGLKCGDEEIDVEVIRFRRYDDESLSYARIGFVASVPALGYKVYKIVEERKRKRREKNFIRIVGNTIETKHFNVTFSPEDGLITVTKNGKTIFRDGNELVIESEIGDLYYHREDIDIPIRTEGGEGLQFGSFRVKNFWIEKSPLRRVINVHTDYYSVRWPYRYIERFKPLMWRHRFISFRKKIIVYRDIPRIDFVTYVDNKHPRVRLRVRFKTDMNLPEYTCECQFGAVNRKTNTYYFKPKDWKEKPSGVYPSLRWIDYSDGEKGLAILNRGNPENEVRDGNVYITLLRSVGILSNGSAGPVIPVPDARELKRYSFKYAVYPHEGDWKQAKVYKMGYEFNYNLVALQVPRNRRYRLKRSFLRIDPDNVILTAFKLAEDGDGIIVRFYEAEGSEVKAKLTFFKEIKEAKVVNMLEETDEEFEREFGKDVKVDGNVVEVEMKPFEVVTLKVKFD</sequence>
<dbReference type="AlphaFoldDB" id="D2RH80"/>